<feature type="domain" description="RNA polymerase sigma factor 70 region 4 type 2" evidence="1">
    <location>
        <begin position="117"/>
        <end position="168"/>
    </location>
</feature>
<dbReference type="GO" id="GO:0006352">
    <property type="term" value="P:DNA-templated transcription initiation"/>
    <property type="evidence" value="ECO:0007669"/>
    <property type="project" value="InterPro"/>
</dbReference>
<evidence type="ECO:0000313" key="3">
    <source>
        <dbReference type="Proteomes" id="UP000184241"/>
    </source>
</evidence>
<dbReference type="SUPFAM" id="SSF88659">
    <property type="entry name" value="Sigma3 and sigma4 domains of RNA polymerase sigma factors"/>
    <property type="match status" value="1"/>
</dbReference>
<dbReference type="InterPro" id="IPR036388">
    <property type="entry name" value="WH-like_DNA-bd_sf"/>
</dbReference>
<dbReference type="InterPro" id="IPR013249">
    <property type="entry name" value="RNA_pol_sigma70_r4_t2"/>
</dbReference>
<dbReference type="AlphaFoldDB" id="A0A1M6A3M1"/>
<dbReference type="Gene3D" id="1.10.10.10">
    <property type="entry name" value="Winged helix-like DNA-binding domain superfamily/Winged helix DNA-binding domain"/>
    <property type="match status" value="1"/>
</dbReference>
<organism evidence="2 3">
    <name type="scientific">Clostridium intestinale DSM 6191</name>
    <dbReference type="NCBI Taxonomy" id="1121320"/>
    <lineage>
        <taxon>Bacteria</taxon>
        <taxon>Bacillati</taxon>
        <taxon>Bacillota</taxon>
        <taxon>Clostridia</taxon>
        <taxon>Eubacteriales</taxon>
        <taxon>Clostridiaceae</taxon>
        <taxon>Clostridium</taxon>
    </lineage>
</organism>
<dbReference type="RefSeq" id="WP_073021741.1">
    <property type="nucleotide sequence ID" value="NZ_FQXU01000012.1"/>
</dbReference>
<protein>
    <submittedName>
        <fullName evidence="2">RNA polymerase sigma factor, sigma-70 family</fullName>
    </submittedName>
</protein>
<evidence type="ECO:0000259" key="1">
    <source>
        <dbReference type="Pfam" id="PF08281"/>
    </source>
</evidence>
<dbReference type="Proteomes" id="UP000184241">
    <property type="component" value="Unassembled WGS sequence"/>
</dbReference>
<dbReference type="GO" id="GO:0003677">
    <property type="term" value="F:DNA binding"/>
    <property type="evidence" value="ECO:0007669"/>
    <property type="project" value="InterPro"/>
</dbReference>
<gene>
    <name evidence="2" type="ORF">SAMN02745941_03601</name>
</gene>
<reference evidence="2 3" key="1">
    <citation type="submission" date="2016-11" db="EMBL/GenBank/DDBJ databases">
        <authorList>
            <person name="Jaros S."/>
            <person name="Januszkiewicz K."/>
            <person name="Wedrychowicz H."/>
        </authorList>
    </citation>
    <scope>NUCLEOTIDE SEQUENCE [LARGE SCALE GENOMIC DNA]</scope>
    <source>
        <strain evidence="2 3">DSM 6191</strain>
    </source>
</reference>
<name>A0A1M6A3M1_9CLOT</name>
<accession>A0A1M6A3M1</accession>
<dbReference type="InterPro" id="IPR013324">
    <property type="entry name" value="RNA_pol_sigma_r3/r4-like"/>
</dbReference>
<dbReference type="InterPro" id="IPR014284">
    <property type="entry name" value="RNA_pol_sigma-70_dom"/>
</dbReference>
<dbReference type="NCBIfam" id="TIGR02937">
    <property type="entry name" value="sigma70-ECF"/>
    <property type="match status" value="1"/>
</dbReference>
<proteinExistence type="predicted"/>
<dbReference type="Pfam" id="PF08281">
    <property type="entry name" value="Sigma70_r4_2"/>
    <property type="match status" value="1"/>
</dbReference>
<sequence>MDFSLCDYIKKFREGDIYSIEFLIQKFQPLLIKYANKLSDFDDAKSELSLHFIITLQKIPLDDLKFKNDKYILSYINTSIKRYYIFLSTQQSYLHSKEILTLDDYQPGIAYDTCNVEFYDLIHTLKIKEQKVLILKFIYNYTNTEISRVFNVSRQNVQVCITRSLIKLKSKVVF</sequence>
<dbReference type="EMBL" id="FQXU01000012">
    <property type="protein sequence ID" value="SHI31077.1"/>
    <property type="molecule type" value="Genomic_DNA"/>
</dbReference>
<dbReference type="GO" id="GO:0016987">
    <property type="term" value="F:sigma factor activity"/>
    <property type="evidence" value="ECO:0007669"/>
    <property type="project" value="InterPro"/>
</dbReference>
<dbReference type="CDD" id="cd06171">
    <property type="entry name" value="Sigma70_r4"/>
    <property type="match status" value="1"/>
</dbReference>
<evidence type="ECO:0000313" key="2">
    <source>
        <dbReference type="EMBL" id="SHI31077.1"/>
    </source>
</evidence>